<name>A0ABS9X8L7_9GAMM</name>
<keyword evidence="3" id="KW-1185">Reference proteome</keyword>
<protein>
    <submittedName>
        <fullName evidence="2">Ig-like domain-containing protein</fullName>
    </submittedName>
</protein>
<comment type="caution">
    <text evidence="2">The sequence shown here is derived from an EMBL/GenBank/DDBJ whole genome shotgun (WGS) entry which is preliminary data.</text>
</comment>
<dbReference type="Proteomes" id="UP001139646">
    <property type="component" value="Unassembled WGS sequence"/>
</dbReference>
<proteinExistence type="predicted"/>
<reference evidence="2" key="1">
    <citation type="submission" date="2022-01" db="EMBL/GenBank/DDBJ databases">
        <title>Colwellia maritima, isolated from seawater.</title>
        <authorList>
            <person name="Kristyanto S."/>
            <person name="Jung J."/>
            <person name="Jeon C.O."/>
        </authorList>
    </citation>
    <scope>NUCLEOTIDE SEQUENCE</scope>
    <source>
        <strain evidence="2">MSW7</strain>
    </source>
</reference>
<dbReference type="InterPro" id="IPR003343">
    <property type="entry name" value="Big_2"/>
</dbReference>
<evidence type="ECO:0000313" key="2">
    <source>
        <dbReference type="EMBL" id="MCI2285407.1"/>
    </source>
</evidence>
<sequence>MSGVTLSSEGEQLITGKQITLTPMLTPSFATDTSVTWSSSNEAIAKVDSLWYRHRDFRPVMQLLQPQLMMVALLQQQ</sequence>
<organism evidence="2 3">
    <name type="scientific">Colwellia maritima</name>
    <dbReference type="NCBI Taxonomy" id="2912588"/>
    <lineage>
        <taxon>Bacteria</taxon>
        <taxon>Pseudomonadati</taxon>
        <taxon>Pseudomonadota</taxon>
        <taxon>Gammaproteobacteria</taxon>
        <taxon>Alteromonadales</taxon>
        <taxon>Colwelliaceae</taxon>
        <taxon>Colwellia</taxon>
    </lineage>
</organism>
<feature type="domain" description="BIG2" evidence="1">
    <location>
        <begin position="3"/>
        <end position="48"/>
    </location>
</feature>
<evidence type="ECO:0000313" key="3">
    <source>
        <dbReference type="Proteomes" id="UP001139646"/>
    </source>
</evidence>
<dbReference type="RefSeq" id="WP_242288290.1">
    <property type="nucleotide sequence ID" value="NZ_JAKKSL010000005.1"/>
</dbReference>
<gene>
    <name evidence="2" type="ORF">L3081_20990</name>
</gene>
<dbReference type="Pfam" id="PF02368">
    <property type="entry name" value="Big_2"/>
    <property type="match status" value="1"/>
</dbReference>
<dbReference type="EMBL" id="JAKKSL010000005">
    <property type="protein sequence ID" value="MCI2285407.1"/>
    <property type="molecule type" value="Genomic_DNA"/>
</dbReference>
<accession>A0ABS9X8L7</accession>
<evidence type="ECO:0000259" key="1">
    <source>
        <dbReference type="Pfam" id="PF02368"/>
    </source>
</evidence>